<accession>A0ACC1TK78</accession>
<proteinExistence type="predicted"/>
<dbReference type="EMBL" id="MU795740">
    <property type="protein sequence ID" value="KAJ3804959.1"/>
    <property type="molecule type" value="Genomic_DNA"/>
</dbReference>
<organism evidence="1 2">
    <name type="scientific">Lentinula aff. lateritia</name>
    <dbReference type="NCBI Taxonomy" id="2804960"/>
    <lineage>
        <taxon>Eukaryota</taxon>
        <taxon>Fungi</taxon>
        <taxon>Dikarya</taxon>
        <taxon>Basidiomycota</taxon>
        <taxon>Agaricomycotina</taxon>
        <taxon>Agaricomycetes</taxon>
        <taxon>Agaricomycetidae</taxon>
        <taxon>Agaricales</taxon>
        <taxon>Marasmiineae</taxon>
        <taxon>Omphalotaceae</taxon>
        <taxon>Lentinula</taxon>
    </lineage>
</organism>
<gene>
    <name evidence="1" type="ORF">F5876DRAFT_52621</name>
</gene>
<dbReference type="Proteomes" id="UP001163835">
    <property type="component" value="Unassembled WGS sequence"/>
</dbReference>
<evidence type="ECO:0000313" key="2">
    <source>
        <dbReference type="Proteomes" id="UP001163835"/>
    </source>
</evidence>
<comment type="caution">
    <text evidence="1">The sequence shown here is derived from an EMBL/GenBank/DDBJ whole genome shotgun (WGS) entry which is preliminary data.</text>
</comment>
<protein>
    <submittedName>
        <fullName evidence="1">Uncharacterized protein</fullName>
    </submittedName>
</protein>
<name>A0ACC1TK78_9AGAR</name>
<sequence>QLARKDSKLREANEKLRESRCRAVEDMAKLVGFQWDFKDYEVGMYVWLCESAIDKIKGDKRMWTYSGPYIIHKRCDHDAFVLKELSSVILPGHVNIRQLHLFYYRPDHQNLKAKIPLPHQTLSSIAADLPSFRLNRTLEQSREYFCSYPAEFRKDYS</sequence>
<keyword evidence="2" id="KW-1185">Reference proteome</keyword>
<evidence type="ECO:0000313" key="1">
    <source>
        <dbReference type="EMBL" id="KAJ3804959.1"/>
    </source>
</evidence>
<feature type="non-terminal residue" evidence="1">
    <location>
        <position position="1"/>
    </location>
</feature>
<reference evidence="1" key="1">
    <citation type="submission" date="2022-09" db="EMBL/GenBank/DDBJ databases">
        <title>A Global Phylogenomic Analysis of the Shiitake Genus Lentinula.</title>
        <authorList>
            <consortium name="DOE Joint Genome Institute"/>
            <person name="Sierra-Patev S."/>
            <person name="Min B."/>
            <person name="Naranjo-Ortiz M."/>
            <person name="Looney B."/>
            <person name="Konkel Z."/>
            <person name="Slot J.C."/>
            <person name="Sakamoto Y."/>
            <person name="Steenwyk J.L."/>
            <person name="Rokas A."/>
            <person name="Carro J."/>
            <person name="Camarero S."/>
            <person name="Ferreira P."/>
            <person name="Molpeceres G."/>
            <person name="Ruiz-Duenas F.J."/>
            <person name="Serrano A."/>
            <person name="Henrissat B."/>
            <person name="Drula E."/>
            <person name="Hughes K.W."/>
            <person name="Mata J.L."/>
            <person name="Ishikawa N.K."/>
            <person name="Vargas-Isla R."/>
            <person name="Ushijima S."/>
            <person name="Smith C.A."/>
            <person name="Ahrendt S."/>
            <person name="Andreopoulos W."/>
            <person name="He G."/>
            <person name="Labutti K."/>
            <person name="Lipzen A."/>
            <person name="Ng V."/>
            <person name="Riley R."/>
            <person name="Sandor L."/>
            <person name="Barry K."/>
            <person name="Martinez A.T."/>
            <person name="Xiao Y."/>
            <person name="Gibbons J.G."/>
            <person name="Terashima K."/>
            <person name="Grigoriev I.V."/>
            <person name="Hibbett D.S."/>
        </authorList>
    </citation>
    <scope>NUCLEOTIDE SEQUENCE</scope>
    <source>
        <strain evidence="1">TMI1499</strain>
    </source>
</reference>